<comment type="caution">
    <text evidence="1">The sequence shown here is derived from an EMBL/GenBank/DDBJ whole genome shotgun (WGS) entry which is preliminary data.</text>
</comment>
<evidence type="ECO:0000313" key="1">
    <source>
        <dbReference type="EMBL" id="KAI4455156.1"/>
    </source>
</evidence>
<gene>
    <name evidence="1" type="ORF">MML48_9g00000570</name>
</gene>
<reference evidence="1" key="1">
    <citation type="submission" date="2022-04" db="EMBL/GenBank/DDBJ databases">
        <title>Chromosome-scale genome assembly of Holotrichia oblita Faldermann.</title>
        <authorList>
            <person name="Rongchong L."/>
        </authorList>
    </citation>
    <scope>NUCLEOTIDE SEQUENCE</scope>
    <source>
        <strain evidence="1">81SQS9</strain>
    </source>
</reference>
<proteinExistence type="predicted"/>
<sequence length="1882" mass="219322">MADRAQGYKYQLSVPAYLASLLSKDEIVQDYHIFYEIQEVKPFDDIVLAVQYNDSEAFRLYFVQVKSGKVKLDVNTYLNAYKRITENKRWECLRNRVSKISEGDIQFWYFACKRLPPQPIPFLEGKLEIRKRELTDEKLIIKKKNVYELLSKDEAIARKYQDFFKDFYIFLDQDDTNTIANKLKGMWALNDTSPIIDYLDKYFIKNKRESLGKADFEHELLRIRLWDSIVKPTKIVSYQKQSAVAWNDLTLSYNATIVKNELDIEIGLFSCILRSIDGIITVEQWNTCVDNDGTLSKEVKSKFASRFYKPETLKDLLVYLWRCGKIPLILKSDNTLPQLKDFLNLNQHYIIIDSDPDKRYDEMKRYSLTAIKDLEDTTAEPLLQSVLVSMQGRQPVPLHTVINSDKRLMQTLTCLDIFKLIEPRQVYLSKDCLEAYNYTLFIIETVQPEASNYEDYDPHGDNFCIYCPFDQSNEVYEKVKRNIAFKNYNIYGLRLENDKLKLIRRFDENKLHEGFQGLETFQIDQYGNSVYNINGSHAVPIIGEVTRMSCSKYLRRYLCKETRDNKRYGDDETTDSTIKFSETIFSDKNFFKEMDGKICVVVGEAGIGKTTFLQALTQTCDPQYYLLFCNLPQFQVDMRDNFQRLLKDPLSFLWSKQRLLLYDHFLNTLRKDRKRLILLLDSFDEVISTCKEQVLALIRKLNEEACIKKLIIGSRLLTVQLLADQFATIKITKVEEFSKKNNGQYFENWNLDEHRLQGMPTEFTTNPLYLDMLQKISQNSGIDFQRLSRWTLYNCIVDSEIERYSRRRNLIDEYEREHLLRIHRELALKSIFGNNQVTQKFNQERLMKFTNATRLGMIKFYDENEDPVFVHHTFAEFFTAQWLIETTDKEDAKLIYKLMVDERRHNILDIYSEQYPLHKAVLNADNWNVESFEQIEKLLTDNKEVLLQTDGIGRSALHIIGTRYSHHIDKCLDTVIHYMLEEGYDLYSLDKLLNWTWIEYSEHFSKSFITKVSSKFYAIHEAYWRYYASLSSTKCIDSSIVYNSYQIAVNYFLPGILADLVFIRYFDNEDFIRFRNLCLSSDVLDEKLPEYFESDKLQLKPLHLAVIYSNINVVRACIRRGDKLTVVDRFGCTPLYHAVLKQNSEIVKLLLKKGSGKLKKRESSRINTFQLSLMIGNEDITKMLTERMDIKQFGSDWLCDAIRFGDIDVIALLLKTKINPNIRRSEGEYRHFLNEIYYRDALTAVRKCCDYNYEVSTIPLDDYLSITDAFQKMSRGFTLVSNLPLNMAIHARRTDIVRLLLNKGVNVNTKVICYDYVHTSKQECSPLCCAIRSWNIDTIELLLQHGAIVNYISSNDLAPLITAICQNIVKVNNDYFYYQRTGDYFRKRLYNEFGTDVLRVVNKLDWSLSRPAFLNRRLQIVEILLRYGADVNFKDENGLAPLEKALNTQNWMIVEMLLLHGAHPNELKEWRFTDILAVLPIENINIIQLLLKNGADPNFESTCAVTPLYVTARRRQPDMVRILFENTASADITTCTRTLLTRAKENGEVNDVRLLLDVTEMCFVGPIYDADYPIEVLTLLHTVTNQDSINFANEIDITCDVNNTKLIKELLRYAADLTNPNGIKYLNAVLELNKQEVDQILLNYFWDHYAECTAFYAAQHKNKTMIEILTRNGRGVNNRDECGDIALVSTIRNCMDKSVVKFLLENEADVNLADKYGISSLRYAIAHQRIDIIELFLKCNAKINYVEQDGFTPLLHGIYKNNVTIIRILLDYGADVNFTGDYGITPLYAAAMKGDPEIIKTLFRYGPKSNIETSGNTLLYKAIQSDCMIIVQLLLSAKYSPIFGNYEVIQRIYHNRANVNAVYEFGLTPLHLATKADVTGWY</sequence>
<keyword evidence="2" id="KW-1185">Reference proteome</keyword>
<name>A0ACB9SJ34_HOLOL</name>
<dbReference type="Proteomes" id="UP001056778">
    <property type="component" value="Chromosome 9"/>
</dbReference>
<protein>
    <submittedName>
        <fullName evidence="1">Pote ankyrin domain</fullName>
    </submittedName>
</protein>
<dbReference type="EMBL" id="CM043023">
    <property type="protein sequence ID" value="KAI4455156.1"/>
    <property type="molecule type" value="Genomic_DNA"/>
</dbReference>
<accession>A0ACB9SJ34</accession>
<evidence type="ECO:0000313" key="2">
    <source>
        <dbReference type="Proteomes" id="UP001056778"/>
    </source>
</evidence>
<organism evidence="1 2">
    <name type="scientific">Holotrichia oblita</name>
    <name type="common">Chafer beetle</name>
    <dbReference type="NCBI Taxonomy" id="644536"/>
    <lineage>
        <taxon>Eukaryota</taxon>
        <taxon>Metazoa</taxon>
        <taxon>Ecdysozoa</taxon>
        <taxon>Arthropoda</taxon>
        <taxon>Hexapoda</taxon>
        <taxon>Insecta</taxon>
        <taxon>Pterygota</taxon>
        <taxon>Neoptera</taxon>
        <taxon>Endopterygota</taxon>
        <taxon>Coleoptera</taxon>
        <taxon>Polyphaga</taxon>
        <taxon>Scarabaeiformia</taxon>
        <taxon>Scarabaeidae</taxon>
        <taxon>Melolonthinae</taxon>
        <taxon>Holotrichia</taxon>
    </lineage>
</organism>